<dbReference type="RefSeq" id="WP_319843023.1">
    <property type="nucleotide sequence ID" value="NZ_JAXAFJ010000001.1"/>
</dbReference>
<organism evidence="1 2">
    <name type="scientific">Terrihabitans rhizophilus</name>
    <dbReference type="NCBI Taxonomy" id="3092662"/>
    <lineage>
        <taxon>Bacteria</taxon>
        <taxon>Pseudomonadati</taxon>
        <taxon>Pseudomonadota</taxon>
        <taxon>Alphaproteobacteria</taxon>
        <taxon>Hyphomicrobiales</taxon>
        <taxon>Terrihabitans</taxon>
    </lineage>
</organism>
<evidence type="ECO:0000313" key="1">
    <source>
        <dbReference type="EMBL" id="MDX6804913.1"/>
    </source>
</evidence>
<dbReference type="Proteomes" id="UP001274321">
    <property type="component" value="Unassembled WGS sequence"/>
</dbReference>
<proteinExistence type="predicted"/>
<reference evidence="1 2" key="1">
    <citation type="submission" date="2023-11" db="EMBL/GenBank/DDBJ databases">
        <authorList>
            <person name="Bao R."/>
        </authorList>
    </citation>
    <scope>NUCLEOTIDE SEQUENCE [LARGE SCALE GENOMIC DNA]</scope>
    <source>
        <strain evidence="1 2">PJ23</strain>
    </source>
</reference>
<protein>
    <submittedName>
        <fullName evidence="1">Uncharacterized protein</fullName>
    </submittedName>
</protein>
<evidence type="ECO:0000313" key="2">
    <source>
        <dbReference type="Proteomes" id="UP001274321"/>
    </source>
</evidence>
<gene>
    <name evidence="1" type="ORF">SCD90_02440</name>
</gene>
<dbReference type="EMBL" id="JAXAFJ010000001">
    <property type="protein sequence ID" value="MDX6804913.1"/>
    <property type="molecule type" value="Genomic_DNA"/>
</dbReference>
<comment type="caution">
    <text evidence="1">The sequence shown here is derived from an EMBL/GenBank/DDBJ whole genome shotgun (WGS) entry which is preliminary data.</text>
</comment>
<sequence>MDLKNERLPARDLAVRIAQSASIPERDALNAWVSRLLQVRASSGNPAVKAKDALAATMDRHLLWPALRTIAREIRRLGWDERGAAARVGLLGAAAAIALSGSGAVSIAALGTTVGVPLWIVFGGRGGTFAKALQEELELRGAPLSGGATYKVLEADKLP</sequence>
<keyword evidence="2" id="KW-1185">Reference proteome</keyword>
<accession>A0ABU4RL27</accession>
<name>A0ABU4RL27_9HYPH</name>